<evidence type="ECO:0000313" key="2">
    <source>
        <dbReference type="EMBL" id="MCE7009605.1"/>
    </source>
</evidence>
<name>A0ABS8ZPF5_9PSEU</name>
<dbReference type="Proteomes" id="UP001521150">
    <property type="component" value="Unassembled WGS sequence"/>
</dbReference>
<dbReference type="SMART" id="SM00332">
    <property type="entry name" value="PP2Cc"/>
    <property type="match status" value="1"/>
</dbReference>
<evidence type="ECO:0000313" key="3">
    <source>
        <dbReference type="Proteomes" id="UP001521150"/>
    </source>
</evidence>
<dbReference type="InterPro" id="IPR036457">
    <property type="entry name" value="PPM-type-like_dom_sf"/>
</dbReference>
<reference evidence="2 3" key="1">
    <citation type="submission" date="2021-12" db="EMBL/GenBank/DDBJ databases">
        <title>Genome sequence of Kibdelosporangium philippinense ATCC 49844.</title>
        <authorList>
            <person name="Fedorov E.A."/>
            <person name="Omeragic M."/>
            <person name="Shalygina K.F."/>
            <person name="Maclea K.S."/>
        </authorList>
    </citation>
    <scope>NUCLEOTIDE SEQUENCE [LARGE SCALE GENOMIC DNA]</scope>
    <source>
        <strain evidence="2 3">ATCC 49844</strain>
    </source>
</reference>
<keyword evidence="3" id="KW-1185">Reference proteome</keyword>
<accession>A0ABS8ZPF5</accession>
<sequence>MLRNEVISWDTASRQGGRQFNADAVGASRDGESVVFALADGIGDSIWAGEAARVASGVAARTSTAAGPVEAVLAAQRALEALNTGADAVLVVAMPYANGYQVAWVGDARAYVWDGVSLEQVTSDQTMAEYFRLHDSVPTPRMEHVVTNSLRTTSEERIGRATVTNFQSLLLSSDGVHKVVSPQTIQAVMAEEGTTTLSRVSTLVETAMVLGGKDNATALLISTQTLVSG</sequence>
<dbReference type="PROSITE" id="PS51746">
    <property type="entry name" value="PPM_2"/>
    <property type="match status" value="1"/>
</dbReference>
<comment type="caution">
    <text evidence="2">The sequence shown here is derived from an EMBL/GenBank/DDBJ whole genome shotgun (WGS) entry which is preliminary data.</text>
</comment>
<dbReference type="EMBL" id="JAJVCN010000004">
    <property type="protein sequence ID" value="MCE7009605.1"/>
    <property type="molecule type" value="Genomic_DNA"/>
</dbReference>
<proteinExistence type="predicted"/>
<feature type="domain" description="PPM-type phosphatase" evidence="1">
    <location>
        <begin position="8"/>
        <end position="223"/>
    </location>
</feature>
<dbReference type="RefSeq" id="WP_233731137.1">
    <property type="nucleotide sequence ID" value="NZ_JAJVCN010000004.1"/>
</dbReference>
<dbReference type="Gene3D" id="3.60.40.10">
    <property type="entry name" value="PPM-type phosphatase domain"/>
    <property type="match status" value="1"/>
</dbReference>
<evidence type="ECO:0000259" key="1">
    <source>
        <dbReference type="PROSITE" id="PS51746"/>
    </source>
</evidence>
<dbReference type="SUPFAM" id="SSF81606">
    <property type="entry name" value="PP2C-like"/>
    <property type="match status" value="1"/>
</dbReference>
<gene>
    <name evidence="2" type="ORF">LWC34_43375</name>
</gene>
<dbReference type="InterPro" id="IPR001932">
    <property type="entry name" value="PPM-type_phosphatase-like_dom"/>
</dbReference>
<organism evidence="2 3">
    <name type="scientific">Kibdelosporangium philippinense</name>
    <dbReference type="NCBI Taxonomy" id="211113"/>
    <lineage>
        <taxon>Bacteria</taxon>
        <taxon>Bacillati</taxon>
        <taxon>Actinomycetota</taxon>
        <taxon>Actinomycetes</taxon>
        <taxon>Pseudonocardiales</taxon>
        <taxon>Pseudonocardiaceae</taxon>
        <taxon>Kibdelosporangium</taxon>
    </lineage>
</organism>
<protein>
    <submittedName>
        <fullName evidence="2">Serine/threonine protein phosphatase</fullName>
    </submittedName>
</protein>